<sequence>MSLKHPELNLSSLSLSSSSSQNDDWDRSLELSSDSLSSSMSFSQDHTSAAPGTPRNSIAFPADGDVNTTPKRNASSAGASVSSSASGSNTGSMRGPGGAGLGMTHEKGKRSLSELMKLHAEKGTEPRFTLEEASRVAEVLGQWINAGSSPYEGEDDFFARSQDDLDVPWRPASASAGAMAARQRGQSESITASGRQGSS</sequence>
<feature type="region of interest" description="Disordered" evidence="1">
    <location>
        <begin position="1"/>
        <end position="112"/>
    </location>
</feature>
<feature type="compositionally biased region" description="Low complexity" evidence="1">
    <location>
        <begin position="30"/>
        <end position="45"/>
    </location>
</feature>
<comment type="caution">
    <text evidence="2">The sequence shown here is derived from an EMBL/GenBank/DDBJ whole genome shotgun (WGS) entry which is preliminary data.</text>
</comment>
<feature type="compositionally biased region" description="Low complexity" evidence="1">
    <location>
        <begin position="10"/>
        <end position="20"/>
    </location>
</feature>
<feature type="compositionally biased region" description="Polar residues" evidence="1">
    <location>
        <begin position="187"/>
        <end position="199"/>
    </location>
</feature>
<protein>
    <submittedName>
        <fullName evidence="2">Uncharacterized protein</fullName>
    </submittedName>
</protein>
<feature type="compositionally biased region" description="Low complexity" evidence="1">
    <location>
        <begin position="74"/>
        <end position="92"/>
    </location>
</feature>
<evidence type="ECO:0000256" key="1">
    <source>
        <dbReference type="SAM" id="MobiDB-lite"/>
    </source>
</evidence>
<proteinExistence type="predicted"/>
<keyword evidence="3" id="KW-1185">Reference proteome</keyword>
<gene>
    <name evidence="2" type="ORF">HGRIS_009570</name>
</gene>
<reference evidence="3" key="1">
    <citation type="submission" date="2024-06" db="EMBL/GenBank/DDBJ databases">
        <title>Multi-omics analyses provide insights into the biosynthesis of the anticancer antibiotic pleurotin in Hohenbuehelia grisea.</title>
        <authorList>
            <person name="Weaver J.A."/>
            <person name="Alberti F."/>
        </authorList>
    </citation>
    <scope>NUCLEOTIDE SEQUENCE [LARGE SCALE GENOMIC DNA]</scope>
    <source>
        <strain evidence="3">T-177</strain>
    </source>
</reference>
<accession>A0ABR3J1K7</accession>
<organism evidence="2 3">
    <name type="scientific">Hohenbuehelia grisea</name>
    <dbReference type="NCBI Taxonomy" id="104357"/>
    <lineage>
        <taxon>Eukaryota</taxon>
        <taxon>Fungi</taxon>
        <taxon>Dikarya</taxon>
        <taxon>Basidiomycota</taxon>
        <taxon>Agaricomycotina</taxon>
        <taxon>Agaricomycetes</taxon>
        <taxon>Agaricomycetidae</taxon>
        <taxon>Agaricales</taxon>
        <taxon>Pleurotineae</taxon>
        <taxon>Pleurotaceae</taxon>
        <taxon>Hohenbuehelia</taxon>
    </lineage>
</organism>
<evidence type="ECO:0000313" key="2">
    <source>
        <dbReference type="EMBL" id="KAL0949519.1"/>
    </source>
</evidence>
<feature type="region of interest" description="Disordered" evidence="1">
    <location>
        <begin position="168"/>
        <end position="199"/>
    </location>
</feature>
<name>A0ABR3J1K7_9AGAR</name>
<feature type="compositionally biased region" description="Low complexity" evidence="1">
    <location>
        <begin position="172"/>
        <end position="186"/>
    </location>
</feature>
<dbReference type="EMBL" id="JASNQZ010000012">
    <property type="protein sequence ID" value="KAL0949519.1"/>
    <property type="molecule type" value="Genomic_DNA"/>
</dbReference>
<evidence type="ECO:0000313" key="3">
    <source>
        <dbReference type="Proteomes" id="UP001556367"/>
    </source>
</evidence>
<dbReference type="Proteomes" id="UP001556367">
    <property type="component" value="Unassembled WGS sequence"/>
</dbReference>